<dbReference type="SUPFAM" id="SSF47473">
    <property type="entry name" value="EF-hand"/>
    <property type="match status" value="1"/>
</dbReference>
<dbReference type="VEuPathDB" id="VectorBase:CSON010027"/>
<dbReference type="InterPro" id="IPR018247">
    <property type="entry name" value="EF_Hand_1_Ca_BS"/>
</dbReference>
<dbReference type="EMBL" id="UFQS01004037">
    <property type="protein sequence ID" value="SSX16122.1"/>
    <property type="molecule type" value="Genomic_DNA"/>
</dbReference>
<dbReference type="AlphaFoldDB" id="A0A336LR57"/>
<dbReference type="EMBL" id="UFQT01004037">
    <property type="protein sequence ID" value="SSX35449.1"/>
    <property type="molecule type" value="Genomic_DNA"/>
</dbReference>
<dbReference type="GO" id="GO:0005634">
    <property type="term" value="C:nucleus"/>
    <property type="evidence" value="ECO:0007669"/>
    <property type="project" value="TreeGrafter"/>
</dbReference>
<dbReference type="GO" id="GO:0005829">
    <property type="term" value="C:cytosol"/>
    <property type="evidence" value="ECO:0007669"/>
    <property type="project" value="TreeGrafter"/>
</dbReference>
<dbReference type="FunFam" id="1.10.238.10:FF:000262">
    <property type="entry name" value="calbindin-32 isoform X2"/>
    <property type="match status" value="1"/>
</dbReference>
<dbReference type="Pfam" id="PF13499">
    <property type="entry name" value="EF-hand_7"/>
    <property type="match status" value="1"/>
</dbReference>
<dbReference type="GO" id="GO:1900271">
    <property type="term" value="P:regulation of long-term synaptic potentiation"/>
    <property type="evidence" value="ECO:0007669"/>
    <property type="project" value="TreeGrafter"/>
</dbReference>
<dbReference type="GO" id="GO:0005509">
    <property type="term" value="F:calcium ion binding"/>
    <property type="evidence" value="ECO:0007669"/>
    <property type="project" value="InterPro"/>
</dbReference>
<proteinExistence type="predicted"/>
<dbReference type="PROSITE" id="PS00018">
    <property type="entry name" value="EF_HAND_1"/>
    <property type="match status" value="1"/>
</dbReference>
<dbReference type="PANTHER" id="PTHR19972">
    <property type="entry name" value="CALBINDIN"/>
    <property type="match status" value="1"/>
</dbReference>
<evidence type="ECO:0000256" key="1">
    <source>
        <dbReference type="ARBA" id="ARBA00022837"/>
    </source>
</evidence>
<evidence type="ECO:0000259" key="2">
    <source>
        <dbReference type="PROSITE" id="PS50222"/>
    </source>
</evidence>
<dbReference type="InterPro" id="IPR011992">
    <property type="entry name" value="EF-hand-dom_pair"/>
</dbReference>
<dbReference type="InterPro" id="IPR051001">
    <property type="entry name" value="Calbindin_Ca-bind"/>
</dbReference>
<dbReference type="PANTHER" id="PTHR19972:SF10">
    <property type="entry name" value="CALBINDIN-32"/>
    <property type="match status" value="1"/>
</dbReference>
<feature type="domain" description="EF-hand" evidence="2">
    <location>
        <begin position="28"/>
        <end position="63"/>
    </location>
</feature>
<dbReference type="Gene3D" id="1.10.238.10">
    <property type="entry name" value="EF-hand"/>
    <property type="match status" value="1"/>
</dbReference>
<reference evidence="4" key="2">
    <citation type="submission" date="2018-07" db="EMBL/GenBank/DDBJ databases">
        <authorList>
            <person name="Quirk P.G."/>
            <person name="Krulwich T.A."/>
        </authorList>
    </citation>
    <scope>NUCLEOTIDE SEQUENCE</scope>
</reference>
<reference evidence="3" key="1">
    <citation type="submission" date="2018-04" db="EMBL/GenBank/DDBJ databases">
        <authorList>
            <person name="Go L.Y."/>
            <person name="Mitchell J.A."/>
        </authorList>
    </citation>
    <scope>NUCLEOTIDE SEQUENCE</scope>
    <source>
        <tissue evidence="3">Whole organism</tissue>
    </source>
</reference>
<protein>
    <submittedName>
        <fullName evidence="3">CSON010027 protein</fullName>
    </submittedName>
</protein>
<name>A0A336LR57_CULSO</name>
<dbReference type="GO" id="GO:0099509">
    <property type="term" value="P:regulation of presynaptic cytosolic calcium ion concentration"/>
    <property type="evidence" value="ECO:0007669"/>
    <property type="project" value="TreeGrafter"/>
</dbReference>
<gene>
    <name evidence="3" type="primary">CSON010027</name>
</gene>
<evidence type="ECO:0000313" key="4">
    <source>
        <dbReference type="EMBL" id="SSX35449.1"/>
    </source>
</evidence>
<dbReference type="SMART" id="SM00054">
    <property type="entry name" value="EFh"/>
    <property type="match status" value="2"/>
</dbReference>
<dbReference type="PROSITE" id="PS50222">
    <property type="entry name" value="EF_HAND_2"/>
    <property type="match status" value="1"/>
</dbReference>
<keyword evidence="1" id="KW-0106">Calcium</keyword>
<dbReference type="InterPro" id="IPR002048">
    <property type="entry name" value="EF_hand_dom"/>
</dbReference>
<dbReference type="OMA" id="GINSHFT"/>
<organism evidence="3">
    <name type="scientific">Culicoides sonorensis</name>
    <name type="common">Biting midge</name>
    <dbReference type="NCBI Taxonomy" id="179676"/>
    <lineage>
        <taxon>Eukaryota</taxon>
        <taxon>Metazoa</taxon>
        <taxon>Ecdysozoa</taxon>
        <taxon>Arthropoda</taxon>
        <taxon>Hexapoda</taxon>
        <taxon>Insecta</taxon>
        <taxon>Pterygota</taxon>
        <taxon>Neoptera</taxon>
        <taxon>Endopterygota</taxon>
        <taxon>Diptera</taxon>
        <taxon>Nematocera</taxon>
        <taxon>Chironomoidea</taxon>
        <taxon>Ceratopogonidae</taxon>
        <taxon>Ceratopogoninae</taxon>
        <taxon>Culicoides</taxon>
        <taxon>Monoculicoides</taxon>
    </lineage>
</organism>
<accession>A0A336LR57</accession>
<dbReference type="GO" id="GO:0043195">
    <property type="term" value="C:terminal bouton"/>
    <property type="evidence" value="ECO:0007669"/>
    <property type="project" value="TreeGrafter"/>
</dbReference>
<evidence type="ECO:0000313" key="3">
    <source>
        <dbReference type="EMBL" id="SSX16122.1"/>
    </source>
</evidence>
<dbReference type="GO" id="GO:0030425">
    <property type="term" value="C:dendrite"/>
    <property type="evidence" value="ECO:0007669"/>
    <property type="project" value="TreeGrafter"/>
</dbReference>
<sequence length="112" mass="12889">MALYCNAQRIIRSVKILFDWQPEGAAKLTKEDIEKVFALYDRDNNGSIENEELRGFLKDLLELVKKDYDAQDLSDIEDTIMRGVGYDKDGKVSKKELTMILLTLSKVNVEEE</sequence>